<feature type="binding site" evidence="20">
    <location>
        <position position="73"/>
    </location>
    <ligand>
        <name>UDP-N-acetyl-alpha-D-glucosamine</name>
        <dbReference type="ChEBI" id="CHEBI:57705"/>
    </ligand>
</feature>
<organism evidence="21 22">
    <name type="scientific">Aerococcus urinaehominis</name>
    <dbReference type="NCBI Taxonomy" id="128944"/>
    <lineage>
        <taxon>Bacteria</taxon>
        <taxon>Bacillati</taxon>
        <taxon>Bacillota</taxon>
        <taxon>Bacilli</taxon>
        <taxon>Lactobacillales</taxon>
        <taxon>Aerococcaceae</taxon>
        <taxon>Aerococcus</taxon>
    </lineage>
</organism>
<evidence type="ECO:0000256" key="4">
    <source>
        <dbReference type="ARBA" id="ARBA00007707"/>
    </source>
</evidence>
<evidence type="ECO:0000256" key="12">
    <source>
        <dbReference type="ARBA" id="ARBA00022960"/>
    </source>
</evidence>
<comment type="catalytic activity">
    <reaction evidence="18 20">
        <text>N-acetyl-alpha-D-glucosamine 1-phosphate + UTP + H(+) = UDP-N-acetyl-alpha-D-glucosamine + diphosphate</text>
        <dbReference type="Rhea" id="RHEA:13509"/>
        <dbReference type="ChEBI" id="CHEBI:15378"/>
        <dbReference type="ChEBI" id="CHEBI:33019"/>
        <dbReference type="ChEBI" id="CHEBI:46398"/>
        <dbReference type="ChEBI" id="CHEBI:57705"/>
        <dbReference type="ChEBI" id="CHEBI:57776"/>
        <dbReference type="EC" id="2.7.7.23"/>
    </reaction>
</comment>
<dbReference type="InterPro" id="IPR011004">
    <property type="entry name" value="Trimer_LpxA-like_sf"/>
</dbReference>
<evidence type="ECO:0000256" key="8">
    <source>
        <dbReference type="ARBA" id="ARBA00022695"/>
    </source>
</evidence>
<protein>
    <recommendedName>
        <fullName evidence="20">Bifunctional protein GlmU</fullName>
    </recommendedName>
    <domain>
        <recommendedName>
            <fullName evidence="20">UDP-N-acetylglucosamine pyrophosphorylase</fullName>
            <ecNumber evidence="20">2.7.7.23</ecNumber>
        </recommendedName>
        <alternativeName>
            <fullName evidence="20">N-acetylglucosamine-1-phosphate uridyltransferase</fullName>
        </alternativeName>
    </domain>
    <domain>
        <recommendedName>
            <fullName evidence="20">Glucosamine-1-phosphate N-acetyltransferase</fullName>
            <ecNumber evidence="20">2.3.1.157</ecNumber>
        </recommendedName>
    </domain>
</protein>
<evidence type="ECO:0000256" key="19">
    <source>
        <dbReference type="ARBA" id="ARBA00049628"/>
    </source>
</evidence>
<evidence type="ECO:0000256" key="3">
    <source>
        <dbReference type="ARBA" id="ARBA00005208"/>
    </source>
</evidence>
<dbReference type="GO" id="GO:0071555">
    <property type="term" value="P:cell wall organization"/>
    <property type="evidence" value="ECO:0007669"/>
    <property type="project" value="UniProtKB-KW"/>
</dbReference>
<evidence type="ECO:0000256" key="6">
    <source>
        <dbReference type="ARBA" id="ARBA00022490"/>
    </source>
</evidence>
<feature type="binding site" evidence="20">
    <location>
        <begin position="101"/>
        <end position="103"/>
    </location>
    <ligand>
        <name>UDP-N-acetyl-alpha-D-glucosamine</name>
        <dbReference type="ChEBI" id="CHEBI:57705"/>
    </ligand>
</feature>
<dbReference type="InterPro" id="IPR018357">
    <property type="entry name" value="Hexapep_transf_CS"/>
</dbReference>
<feature type="binding site" evidence="20">
    <location>
        <position position="333"/>
    </location>
    <ligand>
        <name>UDP-N-acetyl-alpha-D-glucosamine</name>
        <dbReference type="ChEBI" id="CHEBI:57705"/>
    </ligand>
</feature>
<dbReference type="GO" id="GO:0008360">
    <property type="term" value="P:regulation of cell shape"/>
    <property type="evidence" value="ECO:0007669"/>
    <property type="project" value="UniProtKB-KW"/>
</dbReference>
<evidence type="ECO:0000256" key="1">
    <source>
        <dbReference type="ARBA" id="ARBA00004496"/>
    </source>
</evidence>
<comment type="cofactor">
    <cofactor evidence="20">
        <name>Mg(2+)</name>
        <dbReference type="ChEBI" id="CHEBI:18420"/>
    </cofactor>
    <text evidence="20">Binds 1 Mg(2+) ion per subunit.</text>
</comment>
<comment type="function">
    <text evidence="19 20">Catalyzes the last two sequential reactions in the de novo biosynthetic pathway for UDP-N-acetylglucosamine (UDP-GlcNAc). The C-terminal domain catalyzes the transfer of acetyl group from acetyl coenzyme A to glucosamine-1-phosphate (GlcN-1-P) to produce N-acetylglucosamine-1-phosphate (GlcNAc-1-P), which is converted into UDP-GlcNAc by the transfer of uridine 5-monophosphate (from uridine 5-triphosphate), a reaction catalyzed by the N-terminal domain.</text>
</comment>
<comment type="caution">
    <text evidence="20">Lacks conserved residue(s) required for the propagation of feature annotation.</text>
</comment>
<comment type="subunit">
    <text evidence="20">Homotrimer.</text>
</comment>
<dbReference type="SUPFAM" id="SSF51161">
    <property type="entry name" value="Trimeric LpxA-like enzymes"/>
    <property type="match status" value="1"/>
</dbReference>
<dbReference type="UniPathway" id="UPA00113">
    <property type="reaction ID" value="UER00532"/>
</dbReference>
<dbReference type="SUPFAM" id="SSF53448">
    <property type="entry name" value="Nucleotide-diphospho-sugar transferases"/>
    <property type="match status" value="1"/>
</dbReference>
<evidence type="ECO:0000256" key="13">
    <source>
        <dbReference type="ARBA" id="ARBA00022984"/>
    </source>
</evidence>
<dbReference type="KEGG" id="auh:AWM75_03780"/>
<dbReference type="GO" id="GO:0016020">
    <property type="term" value="C:membrane"/>
    <property type="evidence" value="ECO:0007669"/>
    <property type="project" value="GOC"/>
</dbReference>
<dbReference type="UniPathway" id="UPA00973"/>
<feature type="binding site" evidence="20">
    <location>
        <begin position="78"/>
        <end position="79"/>
    </location>
    <ligand>
        <name>UDP-N-acetyl-alpha-D-glucosamine</name>
        <dbReference type="ChEBI" id="CHEBI:57705"/>
    </ligand>
</feature>
<dbReference type="InterPro" id="IPR005882">
    <property type="entry name" value="Bifunctional_GlmU"/>
</dbReference>
<dbReference type="Proteomes" id="UP000062260">
    <property type="component" value="Chromosome"/>
</dbReference>
<feature type="binding site" evidence="20">
    <location>
        <position position="140"/>
    </location>
    <ligand>
        <name>UDP-N-acetyl-alpha-D-glucosamine</name>
        <dbReference type="ChEBI" id="CHEBI:57705"/>
    </ligand>
</feature>
<evidence type="ECO:0000256" key="16">
    <source>
        <dbReference type="ARBA" id="ARBA00023316"/>
    </source>
</evidence>
<dbReference type="HAMAP" id="MF_01631">
    <property type="entry name" value="GlmU"/>
    <property type="match status" value="1"/>
</dbReference>
<feature type="active site" description="Proton acceptor" evidence="20">
    <location>
        <position position="363"/>
    </location>
</feature>
<keyword evidence="11 20" id="KW-0460">Magnesium</keyword>
<keyword evidence="13 20" id="KW-0573">Peptidoglycan synthesis</keyword>
<comment type="similarity">
    <text evidence="5 20">In the N-terminal section; belongs to the N-acetylglucosamine-1-phosphate uridyltransferase family.</text>
</comment>
<evidence type="ECO:0000256" key="17">
    <source>
        <dbReference type="ARBA" id="ARBA00048247"/>
    </source>
</evidence>
<evidence type="ECO:0000256" key="18">
    <source>
        <dbReference type="ARBA" id="ARBA00048493"/>
    </source>
</evidence>
<sequence length="458" mass="48921">MGKSYAIILAAGKGTRMKSKLYKVLHPVAGKPMVDHVLAAVSAAGFDEIITIVGHGADQVKAALGDRSAYCLQAEQLGTGHAVLQAEELLGDKEGTTLVISGDTPLFTSQTLKDLVDLHQKEGAKATLLTAHADNPFGYGRVIRSSDGSVLKVVEQKDANEAEQAVQEVNTATYVFDNQALFQALGQVGNDNAQGEYYLPDVIGILQDQGDKVAAYQMPDLAEAMGVNDRVALAEANQVYYRRNNDFHMRNGVTIVDPASVFIEAGVEIGADTVIEPNVQLRGKTIIGEDCHIDSRTIITDSTIGNRVEISSSDIESAKVADDVTIGPNAHLRPGADLRAGVHIGNYVEVKNAIIGEGSKAGHLTYIGDAEIGKHVNVACGVIFANYDGVNKHKSYVGDDVFIGSDVTIISPVKVGDRAFIAAGSTISKDIPEDAMGIARQRQENKENYRKKLPISKK</sequence>
<dbReference type="CDD" id="cd02540">
    <property type="entry name" value="GT2_GlmU_N_bac"/>
    <property type="match status" value="1"/>
</dbReference>
<keyword evidence="8 20" id="KW-0548">Nucleotidyltransferase</keyword>
<dbReference type="NCBIfam" id="TIGR01173">
    <property type="entry name" value="glmU"/>
    <property type="match status" value="1"/>
</dbReference>
<feature type="binding site" evidence="20">
    <location>
        <position position="228"/>
    </location>
    <ligand>
        <name>UDP-N-acetyl-alpha-D-glucosamine</name>
        <dbReference type="ChEBI" id="CHEBI:57705"/>
    </ligand>
</feature>
<accession>A0A0X8FKV1</accession>
<comment type="pathway">
    <text evidence="20">Bacterial outer membrane biogenesis; LPS lipid A biosynthesis.</text>
</comment>
<dbReference type="InterPro" id="IPR050065">
    <property type="entry name" value="GlmU-like"/>
</dbReference>
<dbReference type="RefSeq" id="WP_067978410.1">
    <property type="nucleotide sequence ID" value="NZ_CP014163.1"/>
</dbReference>
<evidence type="ECO:0000256" key="2">
    <source>
        <dbReference type="ARBA" id="ARBA00005166"/>
    </source>
</evidence>
<feature type="region of interest" description="Linker" evidence="20">
    <location>
        <begin position="231"/>
        <end position="251"/>
    </location>
</feature>
<dbReference type="Pfam" id="PF00483">
    <property type="entry name" value="NTP_transferase"/>
    <property type="match status" value="1"/>
</dbReference>
<dbReference type="InterPro" id="IPR001451">
    <property type="entry name" value="Hexapep"/>
</dbReference>
<feature type="binding site" evidence="20">
    <location>
        <position position="440"/>
    </location>
    <ligand>
        <name>acetyl-CoA</name>
        <dbReference type="ChEBI" id="CHEBI:57288"/>
    </ligand>
</feature>
<dbReference type="GO" id="GO:0009252">
    <property type="term" value="P:peptidoglycan biosynthetic process"/>
    <property type="evidence" value="ECO:0007669"/>
    <property type="project" value="UniProtKB-UniRule"/>
</dbReference>
<reference evidence="22" key="2">
    <citation type="submission" date="2016-01" db="EMBL/GenBank/DDBJ databases">
        <title>Six Aerococcus type strain genome sequencing and assembly using PacBio and Illumina Hiseq.</title>
        <authorList>
            <person name="Carkaci D."/>
            <person name="Dargis R."/>
            <person name="Nielsen X.C."/>
            <person name="Skovgaard O."/>
            <person name="Fuursted K."/>
            <person name="Christensen J.J."/>
        </authorList>
    </citation>
    <scope>NUCLEOTIDE SEQUENCE [LARGE SCALE GENOMIC DNA]</scope>
    <source>
        <strain evidence="22">CCUG42038B</strain>
    </source>
</reference>
<dbReference type="OrthoDB" id="9775031at2"/>
<comment type="pathway">
    <text evidence="3 20">Nucleotide-sugar biosynthesis; UDP-N-acetyl-alpha-D-glucosamine biosynthesis; UDP-N-acetyl-alpha-D-glucosamine from N-acetyl-alpha-D-glucosamine 1-phosphate: step 1/1.</text>
</comment>
<feature type="binding site" evidence="20">
    <location>
        <position position="423"/>
    </location>
    <ligand>
        <name>acetyl-CoA</name>
        <dbReference type="ChEBI" id="CHEBI:57288"/>
    </ligand>
</feature>
<evidence type="ECO:0000256" key="9">
    <source>
        <dbReference type="ARBA" id="ARBA00022723"/>
    </source>
</evidence>
<dbReference type="EC" id="2.7.7.23" evidence="20"/>
<dbReference type="GO" id="GO:0003977">
    <property type="term" value="F:UDP-N-acetylglucosamine diphosphorylase activity"/>
    <property type="evidence" value="ECO:0007669"/>
    <property type="project" value="UniProtKB-UniRule"/>
</dbReference>
<dbReference type="Pfam" id="PF00132">
    <property type="entry name" value="Hexapep"/>
    <property type="match status" value="1"/>
</dbReference>
<dbReference type="EC" id="2.3.1.157" evidence="20"/>
<feature type="binding site" evidence="20">
    <location>
        <position position="228"/>
    </location>
    <ligand>
        <name>Mg(2+)</name>
        <dbReference type="ChEBI" id="CHEBI:18420"/>
    </ligand>
</feature>
<keyword evidence="15 20" id="KW-0012">Acyltransferase</keyword>
<name>A0A0X8FKV1_9LACT</name>
<evidence type="ECO:0000256" key="20">
    <source>
        <dbReference type="HAMAP-Rule" id="MF_01631"/>
    </source>
</evidence>
<evidence type="ECO:0000256" key="7">
    <source>
        <dbReference type="ARBA" id="ARBA00022679"/>
    </source>
</evidence>
<feature type="binding site" evidence="20">
    <location>
        <position position="377"/>
    </location>
    <ligand>
        <name>UDP-N-acetyl-alpha-D-glucosamine</name>
        <dbReference type="ChEBI" id="CHEBI:57705"/>
    </ligand>
</feature>
<keyword evidence="12 20" id="KW-0133">Cell shape</keyword>
<feature type="region of interest" description="N-acetyltransferase" evidence="20">
    <location>
        <begin position="252"/>
        <end position="458"/>
    </location>
</feature>
<dbReference type="PROSITE" id="PS00101">
    <property type="entry name" value="HEXAPEP_TRANSFERASES"/>
    <property type="match status" value="1"/>
</dbReference>
<dbReference type="Gene3D" id="2.160.10.10">
    <property type="entry name" value="Hexapeptide repeat proteins"/>
    <property type="match status" value="1"/>
</dbReference>
<evidence type="ECO:0000256" key="14">
    <source>
        <dbReference type="ARBA" id="ARBA00023268"/>
    </source>
</evidence>
<feature type="binding site" evidence="20">
    <location>
        <position position="155"/>
    </location>
    <ligand>
        <name>UDP-N-acetyl-alpha-D-glucosamine</name>
        <dbReference type="ChEBI" id="CHEBI:57705"/>
    </ligand>
</feature>
<keyword evidence="9 20" id="KW-0479">Metal-binding</keyword>
<evidence type="ECO:0000313" key="21">
    <source>
        <dbReference type="EMBL" id="AMB99178.1"/>
    </source>
</evidence>
<dbReference type="PANTHER" id="PTHR43584:SF3">
    <property type="entry name" value="BIFUNCTIONAL PROTEIN GLMU"/>
    <property type="match status" value="1"/>
</dbReference>
<dbReference type="GO" id="GO:0019134">
    <property type="term" value="F:glucosamine-1-phosphate N-acetyltransferase activity"/>
    <property type="evidence" value="ECO:0007669"/>
    <property type="project" value="UniProtKB-UniRule"/>
</dbReference>
<evidence type="ECO:0000313" key="22">
    <source>
        <dbReference type="Proteomes" id="UP000062260"/>
    </source>
</evidence>
<dbReference type="CDD" id="cd03353">
    <property type="entry name" value="LbH_GlmU_C"/>
    <property type="match status" value="1"/>
</dbReference>
<dbReference type="InterPro" id="IPR005835">
    <property type="entry name" value="NTP_transferase_dom"/>
</dbReference>
<keyword evidence="14 20" id="KW-0511">Multifunctional enzyme</keyword>
<keyword evidence="10 20" id="KW-0677">Repeat</keyword>
<feature type="binding site" evidence="20">
    <location>
        <position position="405"/>
    </location>
    <ligand>
        <name>acetyl-CoA</name>
        <dbReference type="ChEBI" id="CHEBI:57288"/>
    </ligand>
</feature>
<feature type="region of interest" description="Pyrophosphorylase" evidence="20">
    <location>
        <begin position="1"/>
        <end position="230"/>
    </location>
</feature>
<gene>
    <name evidence="20" type="primary">glmU</name>
    <name evidence="21" type="ORF">AWM75_03780</name>
</gene>
<keyword evidence="22" id="KW-1185">Reference proteome</keyword>
<dbReference type="InterPro" id="IPR038009">
    <property type="entry name" value="GlmU_C_LbH"/>
</dbReference>
<reference evidence="21 22" key="1">
    <citation type="journal article" date="2016" name="Genome Announc.">
        <title>Complete Genome Sequences of Aerococcus christensenii CCUG 28831T, Aerococcus sanguinicola CCUG 43001T, Aerococcus urinae CCUG 36881T, Aerococcus urinaeequi CCUG 28094T, Aerococcus urinaehominis CCUG 42038 BT, and Aerococcus viridans CCUG 4311T.</title>
        <authorList>
            <person name="Carkaci D."/>
            <person name="Dargis R."/>
            <person name="Nielsen X.C."/>
            <person name="Skovgaard O."/>
            <person name="Fuursted K."/>
            <person name="Christensen J.J."/>
        </authorList>
    </citation>
    <scope>NUCLEOTIDE SEQUENCE [LARGE SCALE GENOMIC DNA]</scope>
    <source>
        <strain evidence="21 22">CCUG42038B</strain>
    </source>
</reference>
<feature type="binding site" evidence="20">
    <location>
        <position position="351"/>
    </location>
    <ligand>
        <name>UDP-N-acetyl-alpha-D-glucosamine</name>
        <dbReference type="ChEBI" id="CHEBI:57705"/>
    </ligand>
</feature>
<comment type="subcellular location">
    <subcellularLocation>
        <location evidence="1 20">Cytoplasm</location>
    </subcellularLocation>
</comment>
<dbReference type="PANTHER" id="PTHR43584">
    <property type="entry name" value="NUCLEOTIDYL TRANSFERASE"/>
    <property type="match status" value="1"/>
</dbReference>
<evidence type="ECO:0000256" key="11">
    <source>
        <dbReference type="ARBA" id="ARBA00022842"/>
    </source>
</evidence>
<evidence type="ECO:0000256" key="10">
    <source>
        <dbReference type="ARBA" id="ARBA00022737"/>
    </source>
</evidence>
<dbReference type="InterPro" id="IPR029044">
    <property type="entry name" value="Nucleotide-diphossugar_trans"/>
</dbReference>
<evidence type="ECO:0000256" key="15">
    <source>
        <dbReference type="ARBA" id="ARBA00023315"/>
    </source>
</evidence>
<dbReference type="GO" id="GO:0009245">
    <property type="term" value="P:lipid A biosynthetic process"/>
    <property type="evidence" value="ECO:0007669"/>
    <property type="project" value="UniProtKB-UniRule"/>
</dbReference>
<dbReference type="GO" id="GO:0000902">
    <property type="term" value="P:cell morphogenesis"/>
    <property type="evidence" value="ECO:0007669"/>
    <property type="project" value="UniProtKB-UniRule"/>
</dbReference>
<proteinExistence type="inferred from homology"/>
<feature type="binding site" evidence="20">
    <location>
        <position position="170"/>
    </location>
    <ligand>
        <name>UDP-N-acetyl-alpha-D-glucosamine</name>
        <dbReference type="ChEBI" id="CHEBI:57705"/>
    </ligand>
</feature>
<dbReference type="GO" id="GO:0000287">
    <property type="term" value="F:magnesium ion binding"/>
    <property type="evidence" value="ECO:0007669"/>
    <property type="project" value="UniProtKB-UniRule"/>
</dbReference>
<dbReference type="EMBL" id="CP014163">
    <property type="protein sequence ID" value="AMB99178.1"/>
    <property type="molecule type" value="Genomic_DNA"/>
</dbReference>
<feature type="binding site" evidence="20">
    <location>
        <begin position="9"/>
        <end position="12"/>
    </location>
    <ligand>
        <name>UDP-N-acetyl-alpha-D-glucosamine</name>
        <dbReference type="ChEBI" id="CHEBI:57705"/>
    </ligand>
</feature>
<feature type="binding site" evidence="20">
    <location>
        <begin position="386"/>
        <end position="387"/>
    </location>
    <ligand>
        <name>acetyl-CoA</name>
        <dbReference type="ChEBI" id="CHEBI:57288"/>
    </ligand>
</feature>
<comment type="similarity">
    <text evidence="4 20">In the C-terminal section; belongs to the transferase hexapeptide repeat family.</text>
</comment>
<feature type="binding site" evidence="20">
    <location>
        <position position="366"/>
    </location>
    <ligand>
        <name>UDP-N-acetyl-alpha-D-glucosamine</name>
        <dbReference type="ChEBI" id="CHEBI:57705"/>
    </ligand>
</feature>
<keyword evidence="16 20" id="KW-0961">Cell wall biogenesis/degradation</keyword>
<dbReference type="Gene3D" id="3.90.550.10">
    <property type="entry name" value="Spore Coat Polysaccharide Biosynthesis Protein SpsA, Chain A"/>
    <property type="match status" value="1"/>
</dbReference>
<dbReference type="STRING" id="128944.AWM75_03780"/>
<feature type="binding site" evidence="20">
    <location>
        <position position="23"/>
    </location>
    <ligand>
        <name>UDP-N-acetyl-alpha-D-glucosamine</name>
        <dbReference type="ChEBI" id="CHEBI:57705"/>
    </ligand>
</feature>
<comment type="pathway">
    <text evidence="2 20">Nucleotide-sugar biosynthesis; UDP-N-acetyl-alpha-D-glucosamine biosynthesis; N-acetyl-alpha-D-glucosamine 1-phosphate from alpha-D-glucosamine 6-phosphate (route II): step 2/2.</text>
</comment>
<keyword evidence="6 20" id="KW-0963">Cytoplasm</keyword>
<dbReference type="GO" id="GO:0005737">
    <property type="term" value="C:cytoplasm"/>
    <property type="evidence" value="ECO:0007669"/>
    <property type="project" value="UniProtKB-SubCell"/>
</dbReference>
<evidence type="ECO:0000256" key="5">
    <source>
        <dbReference type="ARBA" id="ARBA00007947"/>
    </source>
</evidence>
<dbReference type="GO" id="GO:0006048">
    <property type="term" value="P:UDP-N-acetylglucosamine biosynthetic process"/>
    <property type="evidence" value="ECO:0007669"/>
    <property type="project" value="UniProtKB-UniPathway"/>
</dbReference>
<comment type="catalytic activity">
    <reaction evidence="17 20">
        <text>alpha-D-glucosamine 1-phosphate + acetyl-CoA = N-acetyl-alpha-D-glucosamine 1-phosphate + CoA + H(+)</text>
        <dbReference type="Rhea" id="RHEA:13725"/>
        <dbReference type="ChEBI" id="CHEBI:15378"/>
        <dbReference type="ChEBI" id="CHEBI:57287"/>
        <dbReference type="ChEBI" id="CHEBI:57288"/>
        <dbReference type="ChEBI" id="CHEBI:57776"/>
        <dbReference type="ChEBI" id="CHEBI:58516"/>
        <dbReference type="EC" id="2.3.1.157"/>
    </reaction>
</comment>
<dbReference type="NCBIfam" id="NF010934">
    <property type="entry name" value="PRK14354.1"/>
    <property type="match status" value="1"/>
</dbReference>
<dbReference type="AlphaFoldDB" id="A0A0X8FKV1"/>
<feature type="binding site" evidence="20">
    <location>
        <position position="103"/>
    </location>
    <ligand>
        <name>Mg(2+)</name>
        <dbReference type="ChEBI" id="CHEBI:18420"/>
    </ligand>
</feature>
<keyword evidence="7 20" id="KW-0808">Transferase</keyword>